<dbReference type="InterPro" id="IPR021005">
    <property type="entry name" value="Znf_CGNR"/>
</dbReference>
<dbReference type="Gene3D" id="1.10.3300.10">
    <property type="entry name" value="Jann2411-like domain"/>
    <property type="match status" value="1"/>
</dbReference>
<dbReference type="RefSeq" id="WP_255888430.1">
    <property type="nucleotide sequence ID" value="NZ_JAFMZM010000001.1"/>
</dbReference>
<organism evidence="2 3">
    <name type="scientific">Nocardioides astragali</name>
    <dbReference type="NCBI Taxonomy" id="1776736"/>
    <lineage>
        <taxon>Bacteria</taxon>
        <taxon>Bacillati</taxon>
        <taxon>Actinomycetota</taxon>
        <taxon>Actinomycetes</taxon>
        <taxon>Propionibacteriales</taxon>
        <taxon>Nocardioidaceae</taxon>
        <taxon>Nocardioides</taxon>
    </lineage>
</organism>
<dbReference type="InterPro" id="IPR010852">
    <property type="entry name" value="ABATE"/>
</dbReference>
<dbReference type="PANTHER" id="PTHR35525">
    <property type="entry name" value="BLL6575 PROTEIN"/>
    <property type="match status" value="1"/>
</dbReference>
<proteinExistence type="predicted"/>
<keyword evidence="3" id="KW-1185">Reference proteome</keyword>
<accession>A0ABW2N5A1</accession>
<dbReference type="InterPro" id="IPR023286">
    <property type="entry name" value="ABATE_dom_sf"/>
</dbReference>
<evidence type="ECO:0000313" key="2">
    <source>
        <dbReference type="EMBL" id="MFC7361052.1"/>
    </source>
</evidence>
<dbReference type="SUPFAM" id="SSF160904">
    <property type="entry name" value="Jann2411-like"/>
    <property type="match status" value="1"/>
</dbReference>
<gene>
    <name evidence="2" type="ORF">ACFQO6_12290</name>
</gene>
<dbReference type="Pfam" id="PF07336">
    <property type="entry name" value="ABATE"/>
    <property type="match status" value="1"/>
</dbReference>
<name>A0ABW2N5A1_9ACTN</name>
<dbReference type="Proteomes" id="UP001596524">
    <property type="component" value="Unassembled WGS sequence"/>
</dbReference>
<dbReference type="EMBL" id="JBHTCH010000014">
    <property type="protein sequence ID" value="MFC7361052.1"/>
    <property type="molecule type" value="Genomic_DNA"/>
</dbReference>
<evidence type="ECO:0000313" key="3">
    <source>
        <dbReference type="Proteomes" id="UP001596524"/>
    </source>
</evidence>
<feature type="domain" description="Zinc finger CGNR" evidence="1">
    <location>
        <begin position="152"/>
        <end position="191"/>
    </location>
</feature>
<sequence>MELMNTIWADRGGVHDALSTDAEALAWLRAVGARLEERAPGVATWLDSDRPVDLDNAATELRRLRDALRRLTAEATQDPRTAGASPISDRGQALEVLNQVVAASPSWLAVDWPVGHQPVSTLHLAQPAGSAIASMLAAEFIAMLASGNQPELRACLAPGCVLYFAKEHNRREWCSSACGNRARAARHYRRRKAASV</sequence>
<reference evidence="3" key="1">
    <citation type="journal article" date="2019" name="Int. J. Syst. Evol. Microbiol.">
        <title>The Global Catalogue of Microorganisms (GCM) 10K type strain sequencing project: providing services to taxonomists for standard genome sequencing and annotation.</title>
        <authorList>
            <consortium name="The Broad Institute Genomics Platform"/>
            <consortium name="The Broad Institute Genome Sequencing Center for Infectious Disease"/>
            <person name="Wu L."/>
            <person name="Ma J."/>
        </authorList>
    </citation>
    <scope>NUCLEOTIDE SEQUENCE [LARGE SCALE GENOMIC DNA]</scope>
    <source>
        <strain evidence="3">FCH27</strain>
    </source>
</reference>
<evidence type="ECO:0000259" key="1">
    <source>
        <dbReference type="Pfam" id="PF11706"/>
    </source>
</evidence>
<dbReference type="PANTHER" id="PTHR35525:SF3">
    <property type="entry name" value="BLL6575 PROTEIN"/>
    <property type="match status" value="1"/>
</dbReference>
<protein>
    <submittedName>
        <fullName evidence="2">ABATE domain-containing protein</fullName>
    </submittedName>
</protein>
<comment type="caution">
    <text evidence="2">The sequence shown here is derived from an EMBL/GenBank/DDBJ whole genome shotgun (WGS) entry which is preliminary data.</text>
</comment>
<dbReference type="Pfam" id="PF11706">
    <property type="entry name" value="zf-CGNR"/>
    <property type="match status" value="1"/>
</dbReference>